<protein>
    <submittedName>
        <fullName evidence="1">Uncharacterized protein</fullName>
    </submittedName>
</protein>
<reference evidence="1 2" key="1">
    <citation type="submission" date="2015-06" db="EMBL/GenBank/DDBJ databases">
        <title>Expansion of signal transduction pathways in fungi by whole-genome duplication.</title>
        <authorList>
            <consortium name="DOE Joint Genome Institute"/>
            <person name="Corrochano L.M."/>
            <person name="Kuo A."/>
            <person name="Marcet-Houben M."/>
            <person name="Polaino S."/>
            <person name="Salamov A."/>
            <person name="Villalobos J.M."/>
            <person name="Alvarez M.I."/>
            <person name="Avalos J."/>
            <person name="Benito E.P."/>
            <person name="Benoit I."/>
            <person name="Burger G."/>
            <person name="Camino L.P."/>
            <person name="Canovas D."/>
            <person name="Cerda-Olmedo E."/>
            <person name="Cheng J.-F."/>
            <person name="Dominguez A."/>
            <person name="Elias M."/>
            <person name="Eslava A.P."/>
            <person name="Glaser F."/>
            <person name="Grimwood J."/>
            <person name="Gutierrez G."/>
            <person name="Heitman J."/>
            <person name="Henrissat B."/>
            <person name="Iturriaga E.A."/>
            <person name="Lang B.F."/>
            <person name="Lavin J.L."/>
            <person name="Lee S."/>
            <person name="Li W."/>
            <person name="Lindquist E."/>
            <person name="Lopez-Garcia S."/>
            <person name="Luque E.M."/>
            <person name="Marcos A.T."/>
            <person name="Martin J."/>
            <person name="Mccluskey K."/>
            <person name="Medina H.R."/>
            <person name="Miralles-Duran A."/>
            <person name="Miyazaki A."/>
            <person name="Munoz-Torres E."/>
            <person name="Oguiza J.A."/>
            <person name="Ohm R."/>
            <person name="Olmedo M."/>
            <person name="Orejas M."/>
            <person name="Ortiz-Castellanos L."/>
            <person name="Pisabarro A.G."/>
            <person name="Rodriguez-Romero J."/>
            <person name="Ruiz-Herrera J."/>
            <person name="Ruiz-Vazquez R."/>
            <person name="Sanz C."/>
            <person name="Schackwitz W."/>
            <person name="Schmutz J."/>
            <person name="Shahriari M."/>
            <person name="Shelest E."/>
            <person name="Silva-Franco F."/>
            <person name="Soanes D."/>
            <person name="Syed K."/>
            <person name="Tagua V.G."/>
            <person name="Talbot N.J."/>
            <person name="Thon M."/>
            <person name="De Vries R.P."/>
            <person name="Wiebenga A."/>
            <person name="Yadav J.S."/>
            <person name="Braun E.L."/>
            <person name="Baker S."/>
            <person name="Garre V."/>
            <person name="Horwitz B."/>
            <person name="Torres-Martinez S."/>
            <person name="Idnurm A."/>
            <person name="Herrera-Estrella A."/>
            <person name="Gabaldon T."/>
            <person name="Grigoriev I.V."/>
        </authorList>
    </citation>
    <scope>NUCLEOTIDE SEQUENCE [LARGE SCALE GENOMIC DNA]</scope>
    <source>
        <strain evidence="1 2">CBS 277.49</strain>
    </source>
</reference>
<accession>A0A168HN82</accession>
<proteinExistence type="predicted"/>
<name>A0A168HN82_MUCCL</name>
<evidence type="ECO:0000313" key="2">
    <source>
        <dbReference type="Proteomes" id="UP000077051"/>
    </source>
</evidence>
<keyword evidence="2" id="KW-1185">Reference proteome</keyword>
<dbReference type="AlphaFoldDB" id="A0A168HN82"/>
<sequence>MQQTNSIPVFTLESCLTTEDQYNSFESIENVHNEMRGLKHAVRLYLYAVFGENNEQFKLEDTPDVDEALQVFGEVDFGDAVEEDYQQEESNVLLKKGQYICFKDHKNSANGNFLYGQVHCFLEVRYANGKLYKLCAGVGFEDLKKPHPTGRDGDDTFLLNHDWKGTPPFGEVGAAEEELLAALDTLGEITVDDEVYEDEEAESDFEIEDYRLYY</sequence>
<evidence type="ECO:0000313" key="1">
    <source>
        <dbReference type="EMBL" id="OAC98987.1"/>
    </source>
</evidence>
<dbReference type="EMBL" id="AMYB01000008">
    <property type="protein sequence ID" value="OAC98987.1"/>
    <property type="molecule type" value="Genomic_DNA"/>
</dbReference>
<organism evidence="1 2">
    <name type="scientific">Mucor lusitanicus CBS 277.49</name>
    <dbReference type="NCBI Taxonomy" id="747725"/>
    <lineage>
        <taxon>Eukaryota</taxon>
        <taxon>Fungi</taxon>
        <taxon>Fungi incertae sedis</taxon>
        <taxon>Mucoromycota</taxon>
        <taxon>Mucoromycotina</taxon>
        <taxon>Mucoromycetes</taxon>
        <taxon>Mucorales</taxon>
        <taxon>Mucorineae</taxon>
        <taxon>Mucoraceae</taxon>
        <taxon>Mucor</taxon>
    </lineage>
</organism>
<comment type="caution">
    <text evidence="1">The sequence shown here is derived from an EMBL/GenBank/DDBJ whole genome shotgun (WGS) entry which is preliminary data.</text>
</comment>
<dbReference type="VEuPathDB" id="FungiDB:MUCCIDRAFT_114154"/>
<dbReference type="Proteomes" id="UP000077051">
    <property type="component" value="Unassembled WGS sequence"/>
</dbReference>
<gene>
    <name evidence="1" type="ORF">MUCCIDRAFT_114154</name>
</gene>